<dbReference type="InterPro" id="IPR036291">
    <property type="entry name" value="NAD(P)-bd_dom_sf"/>
</dbReference>
<dbReference type="InterPro" id="IPR050259">
    <property type="entry name" value="SDR"/>
</dbReference>
<accession>A0A1M6T734</accession>
<dbReference type="OrthoDB" id="9804774at2"/>
<protein>
    <submittedName>
        <fullName evidence="2">3-hydroxybutyrate dehydrogenase</fullName>
    </submittedName>
</protein>
<dbReference type="PANTHER" id="PTHR42879:SF2">
    <property type="entry name" value="3-OXOACYL-[ACYL-CARRIER-PROTEIN] REDUCTASE FABG"/>
    <property type="match status" value="1"/>
</dbReference>
<dbReference type="AlphaFoldDB" id="A0A1M6T734"/>
<evidence type="ECO:0000256" key="1">
    <source>
        <dbReference type="ARBA" id="ARBA00006484"/>
    </source>
</evidence>
<dbReference type="CDD" id="cd05233">
    <property type="entry name" value="SDR_c"/>
    <property type="match status" value="1"/>
</dbReference>
<dbReference type="Proteomes" id="UP000183982">
    <property type="component" value="Unassembled WGS sequence"/>
</dbReference>
<evidence type="ECO:0000313" key="2">
    <source>
        <dbReference type="EMBL" id="SHK52785.1"/>
    </source>
</evidence>
<evidence type="ECO:0000313" key="3">
    <source>
        <dbReference type="Proteomes" id="UP000183982"/>
    </source>
</evidence>
<dbReference type="Pfam" id="PF13561">
    <property type="entry name" value="adh_short_C2"/>
    <property type="match status" value="1"/>
</dbReference>
<dbReference type="STRING" id="1470563.SAMN05444000_1369"/>
<gene>
    <name evidence="2" type="ORF">SAMN05444000_1369</name>
</gene>
<dbReference type="PRINTS" id="PR00080">
    <property type="entry name" value="SDRFAMILY"/>
</dbReference>
<dbReference type="FunFam" id="3.40.50.720:FF:000084">
    <property type="entry name" value="Short-chain dehydrogenase reductase"/>
    <property type="match status" value="1"/>
</dbReference>
<dbReference type="InterPro" id="IPR002347">
    <property type="entry name" value="SDR_fam"/>
</dbReference>
<name>A0A1M6T734_9RHOB</name>
<proteinExistence type="inferred from homology"/>
<keyword evidence="3" id="KW-1185">Reference proteome</keyword>
<dbReference type="PRINTS" id="PR00081">
    <property type="entry name" value="GDHRDH"/>
</dbReference>
<dbReference type="RefSeq" id="WP_073256879.1">
    <property type="nucleotide sequence ID" value="NZ_FQZQ01000036.1"/>
</dbReference>
<sequence>MTLSTGSGQLQGKVAIVTGAGAGIGKTIAAKFAAEGAIVCIADINGDTAEAVSNEICAGGGKAVGVQMDVTNEQEVTAVVDDLAGRFGHIDVLVANAGIQHIDEIADVSFADWKRVLSVHLDGSFLTTRACLKHMYSGTQGGSVILLGSVHSYLASEQKGPYIVAKHGLVGLARTIAKEGAKHGVRANTICPGLVRTALIEAQLPILSKDRGISEEQVITDMLQTTVDGEFTTQAELADVATFLAAFPSNALTGQSISVSHGIHML</sequence>
<comment type="similarity">
    <text evidence="1">Belongs to the short-chain dehydrogenases/reductases (SDR) family.</text>
</comment>
<organism evidence="2 3">
    <name type="scientific">Shimia gijangensis</name>
    <dbReference type="NCBI Taxonomy" id="1470563"/>
    <lineage>
        <taxon>Bacteria</taxon>
        <taxon>Pseudomonadati</taxon>
        <taxon>Pseudomonadota</taxon>
        <taxon>Alphaproteobacteria</taxon>
        <taxon>Rhodobacterales</taxon>
        <taxon>Roseobacteraceae</taxon>
    </lineage>
</organism>
<dbReference type="NCBIfam" id="NF009093">
    <property type="entry name" value="PRK12429.1"/>
    <property type="match status" value="1"/>
</dbReference>
<dbReference type="Gene3D" id="3.40.50.720">
    <property type="entry name" value="NAD(P)-binding Rossmann-like Domain"/>
    <property type="match status" value="1"/>
</dbReference>
<dbReference type="EMBL" id="FQZQ01000036">
    <property type="protein sequence ID" value="SHK52785.1"/>
    <property type="molecule type" value="Genomic_DNA"/>
</dbReference>
<reference evidence="3" key="1">
    <citation type="submission" date="2016-11" db="EMBL/GenBank/DDBJ databases">
        <authorList>
            <person name="Varghese N."/>
            <person name="Submissions S."/>
        </authorList>
    </citation>
    <scope>NUCLEOTIDE SEQUENCE [LARGE SCALE GENOMIC DNA]</scope>
    <source>
        <strain evidence="3">DSM 100564</strain>
    </source>
</reference>
<dbReference type="PANTHER" id="PTHR42879">
    <property type="entry name" value="3-OXOACYL-(ACYL-CARRIER-PROTEIN) REDUCTASE"/>
    <property type="match status" value="1"/>
</dbReference>
<dbReference type="SUPFAM" id="SSF51735">
    <property type="entry name" value="NAD(P)-binding Rossmann-fold domains"/>
    <property type="match status" value="1"/>
</dbReference>